<reference evidence="7 8" key="1">
    <citation type="journal article" date="2010" name="Stand. Genomic Sci.">
        <title>Complete genome sequence of Conexibacter woesei type strain (ID131577).</title>
        <authorList>
            <person name="Pukall R."/>
            <person name="Lapidus A."/>
            <person name="Glavina Del Rio T."/>
            <person name="Copeland A."/>
            <person name="Tice H."/>
            <person name="Cheng J.-F."/>
            <person name="Lucas S."/>
            <person name="Chen F."/>
            <person name="Nolan M."/>
            <person name="Bruce D."/>
            <person name="Goodwin L."/>
            <person name="Pitluck S."/>
            <person name="Mavromatis K."/>
            <person name="Ivanova N."/>
            <person name="Ovchinnikova G."/>
            <person name="Pati A."/>
            <person name="Chen A."/>
            <person name="Palaniappan K."/>
            <person name="Land M."/>
            <person name="Hauser L."/>
            <person name="Chang Y.-J."/>
            <person name="Jeffries C.D."/>
            <person name="Chain P."/>
            <person name="Meincke L."/>
            <person name="Sims D."/>
            <person name="Brettin T."/>
            <person name="Detter J.C."/>
            <person name="Rohde M."/>
            <person name="Goeker M."/>
            <person name="Bristow J."/>
            <person name="Eisen J.A."/>
            <person name="Markowitz V."/>
            <person name="Kyrpides N.C."/>
            <person name="Klenk H.-P."/>
            <person name="Hugenholtz P."/>
        </authorList>
    </citation>
    <scope>NUCLEOTIDE SEQUENCE [LARGE SCALE GENOMIC DNA]</scope>
    <source>
        <strain evidence="8">DSM 14684 / CIP 108061 / JCM 11494 / NBRC 100937 / ID131577</strain>
    </source>
</reference>
<name>D3F7J8_CONWI</name>
<dbReference type="GO" id="GO:0030288">
    <property type="term" value="C:outer membrane-bounded periplasmic space"/>
    <property type="evidence" value="ECO:0007669"/>
    <property type="project" value="TreeGrafter"/>
</dbReference>
<dbReference type="PROSITE" id="PS50983">
    <property type="entry name" value="FE_B12_PBP"/>
    <property type="match status" value="1"/>
</dbReference>
<keyword evidence="8" id="KW-1185">Reference proteome</keyword>
<feature type="domain" description="Fe/B12 periplasmic-binding" evidence="6">
    <location>
        <begin position="71"/>
        <end position="342"/>
    </location>
</feature>
<evidence type="ECO:0000313" key="7">
    <source>
        <dbReference type="EMBL" id="ADB50860.1"/>
    </source>
</evidence>
<dbReference type="PANTHER" id="PTHR30532">
    <property type="entry name" value="IRON III DICITRATE-BINDING PERIPLASMIC PROTEIN"/>
    <property type="match status" value="1"/>
</dbReference>
<dbReference type="eggNOG" id="COG0614">
    <property type="taxonomic scope" value="Bacteria"/>
</dbReference>
<keyword evidence="3" id="KW-0813">Transport</keyword>
<dbReference type="Pfam" id="PF01497">
    <property type="entry name" value="Peripla_BP_2"/>
    <property type="match status" value="1"/>
</dbReference>
<sequence length="351" mass="37588" precursor="true">MPTSRRLAHALRACLLLAVLAVVAGCGSSSDDEKSGGASSTATATTAAAGTFPATVEHKFGTTTVESAPRRIVTVGLTEQDTVLALGSVPIATTEWYGERPNAVWPWASAALGDAKPEVLSNKDGFQFERIAALEPDLIIGTNAGMRRGDYEKLSALAPTITSAKGSTDYFSRWDEQVELIAAALGRPEQGQQLVRDVRARFSDAAAEHPEFKGKTVSFNQNGFYDGQIYSYPDGLNTEFLTYLGFEIEPRVTALATKPGVQVGVSAERLDVLDSDVALFATEEPKDVKALEKIPTFMRMDSVARHRAVFTDGTLAGAIYFMTPLSLEYVAEQLPPQLARAVAGRAPRAIG</sequence>
<gene>
    <name evidence="7" type="ordered locus">Cwoe_2437</name>
</gene>
<comment type="similarity">
    <text evidence="2">Belongs to the bacterial solute-binding protein 8 family.</text>
</comment>
<dbReference type="PANTHER" id="PTHR30532:SF24">
    <property type="entry name" value="FERRIC ENTEROBACTIN-BINDING PERIPLASMIC PROTEIN FEPB"/>
    <property type="match status" value="1"/>
</dbReference>
<dbReference type="HOGENOM" id="CLU_038034_1_1_11"/>
<keyword evidence="4 5" id="KW-0732">Signal</keyword>
<dbReference type="STRING" id="469383.Cwoe_2437"/>
<evidence type="ECO:0000313" key="8">
    <source>
        <dbReference type="Proteomes" id="UP000008229"/>
    </source>
</evidence>
<accession>D3F7J8</accession>
<organism evidence="7 8">
    <name type="scientific">Conexibacter woesei (strain DSM 14684 / CCUG 47730 / CIP 108061 / JCM 11494 / NBRC 100937 / ID131577)</name>
    <dbReference type="NCBI Taxonomy" id="469383"/>
    <lineage>
        <taxon>Bacteria</taxon>
        <taxon>Bacillati</taxon>
        <taxon>Actinomycetota</taxon>
        <taxon>Thermoleophilia</taxon>
        <taxon>Solirubrobacterales</taxon>
        <taxon>Conexibacteraceae</taxon>
        <taxon>Conexibacter</taxon>
    </lineage>
</organism>
<evidence type="ECO:0000256" key="2">
    <source>
        <dbReference type="ARBA" id="ARBA00008814"/>
    </source>
</evidence>
<dbReference type="EMBL" id="CP001854">
    <property type="protein sequence ID" value="ADB50860.1"/>
    <property type="molecule type" value="Genomic_DNA"/>
</dbReference>
<dbReference type="SUPFAM" id="SSF53807">
    <property type="entry name" value="Helical backbone' metal receptor"/>
    <property type="match status" value="1"/>
</dbReference>
<dbReference type="AlphaFoldDB" id="D3F7J8"/>
<dbReference type="KEGG" id="cwo:Cwoe_2437"/>
<dbReference type="PROSITE" id="PS51257">
    <property type="entry name" value="PROKAR_LIPOPROTEIN"/>
    <property type="match status" value="1"/>
</dbReference>
<dbReference type="InterPro" id="IPR051313">
    <property type="entry name" value="Bact_iron-sidero_bind"/>
</dbReference>
<dbReference type="Proteomes" id="UP000008229">
    <property type="component" value="Chromosome"/>
</dbReference>
<feature type="chain" id="PRO_5039637476" evidence="5">
    <location>
        <begin position="25"/>
        <end position="351"/>
    </location>
</feature>
<dbReference type="GO" id="GO:1901678">
    <property type="term" value="P:iron coordination entity transport"/>
    <property type="evidence" value="ECO:0007669"/>
    <property type="project" value="UniProtKB-ARBA"/>
</dbReference>
<evidence type="ECO:0000256" key="3">
    <source>
        <dbReference type="ARBA" id="ARBA00022448"/>
    </source>
</evidence>
<proteinExistence type="inferred from homology"/>
<dbReference type="Gene3D" id="3.40.50.1980">
    <property type="entry name" value="Nitrogenase molybdenum iron protein domain"/>
    <property type="match status" value="2"/>
</dbReference>
<feature type="signal peptide" evidence="5">
    <location>
        <begin position="1"/>
        <end position="24"/>
    </location>
</feature>
<evidence type="ECO:0000259" key="6">
    <source>
        <dbReference type="PROSITE" id="PS50983"/>
    </source>
</evidence>
<reference evidence="8" key="2">
    <citation type="submission" date="2010-01" db="EMBL/GenBank/DDBJ databases">
        <title>The complete genome of Conexibacter woesei DSM 14684.</title>
        <authorList>
            <consortium name="US DOE Joint Genome Institute (JGI-PGF)"/>
            <person name="Lucas S."/>
            <person name="Copeland A."/>
            <person name="Lapidus A."/>
            <person name="Glavina del Rio T."/>
            <person name="Dalin E."/>
            <person name="Tice H."/>
            <person name="Bruce D."/>
            <person name="Goodwin L."/>
            <person name="Pitluck S."/>
            <person name="Kyrpides N."/>
            <person name="Mavromatis K."/>
            <person name="Ivanova N."/>
            <person name="Mikhailova N."/>
            <person name="Chertkov O."/>
            <person name="Brettin T."/>
            <person name="Detter J.C."/>
            <person name="Han C."/>
            <person name="Larimer F."/>
            <person name="Land M."/>
            <person name="Hauser L."/>
            <person name="Markowitz V."/>
            <person name="Cheng J.-F."/>
            <person name="Hugenholtz P."/>
            <person name="Woyke T."/>
            <person name="Wu D."/>
            <person name="Pukall R."/>
            <person name="Steenblock K."/>
            <person name="Schneider S."/>
            <person name="Klenk H.-P."/>
            <person name="Eisen J.A."/>
        </authorList>
    </citation>
    <scope>NUCLEOTIDE SEQUENCE [LARGE SCALE GENOMIC DNA]</scope>
    <source>
        <strain evidence="8">DSM 14684 / CIP 108061 / JCM 11494 / NBRC 100937 / ID131577</strain>
    </source>
</reference>
<dbReference type="InterPro" id="IPR002491">
    <property type="entry name" value="ABC_transptr_periplasmic_BD"/>
</dbReference>
<comment type="subcellular location">
    <subcellularLocation>
        <location evidence="1">Cell envelope</location>
    </subcellularLocation>
</comment>
<evidence type="ECO:0000256" key="1">
    <source>
        <dbReference type="ARBA" id="ARBA00004196"/>
    </source>
</evidence>
<evidence type="ECO:0000256" key="5">
    <source>
        <dbReference type="SAM" id="SignalP"/>
    </source>
</evidence>
<evidence type="ECO:0000256" key="4">
    <source>
        <dbReference type="ARBA" id="ARBA00022729"/>
    </source>
</evidence>
<protein>
    <submittedName>
        <fullName evidence="7">Periplasmic binding protein</fullName>
    </submittedName>
</protein>